<dbReference type="Pfam" id="PF13832">
    <property type="entry name" value="zf-HC5HC2H_2"/>
    <property type="match status" value="1"/>
</dbReference>
<evidence type="ECO:0000313" key="7">
    <source>
        <dbReference type="EMBL" id="CAB3266869.1"/>
    </source>
</evidence>
<dbReference type="InterPro" id="IPR052440">
    <property type="entry name" value="Trans_Reg/Chrom_Remod"/>
</dbReference>
<dbReference type="PROSITE" id="PS51805">
    <property type="entry name" value="EPHD"/>
    <property type="match status" value="1"/>
</dbReference>
<proteinExistence type="evidence at transcript level"/>
<protein>
    <submittedName>
        <fullName evidence="7">Transcription factor 20-like</fullName>
    </submittedName>
</protein>
<reference evidence="7" key="1">
    <citation type="submission" date="2020-04" db="EMBL/GenBank/DDBJ databases">
        <authorList>
            <person name="Neveu A P."/>
        </authorList>
    </citation>
    <scope>NUCLEOTIDE SEQUENCE</scope>
    <source>
        <tissue evidence="7">Whole embryo</tissue>
    </source>
</reference>
<dbReference type="AlphaFoldDB" id="A0A6F9DUQ8"/>
<dbReference type="GO" id="GO:0005634">
    <property type="term" value="C:nucleus"/>
    <property type="evidence" value="ECO:0007669"/>
    <property type="project" value="TreeGrafter"/>
</dbReference>
<evidence type="ECO:0000259" key="6">
    <source>
        <dbReference type="PROSITE" id="PS51805"/>
    </source>
</evidence>
<keyword evidence="1" id="KW-0597">Phosphoprotein</keyword>
<feature type="domain" description="PHD-type" evidence="6">
    <location>
        <begin position="326"/>
        <end position="425"/>
    </location>
</feature>
<evidence type="ECO:0000256" key="2">
    <source>
        <dbReference type="ARBA" id="ARBA00022723"/>
    </source>
</evidence>
<dbReference type="InterPro" id="IPR034732">
    <property type="entry name" value="EPHD"/>
</dbReference>
<feature type="region of interest" description="Disordered" evidence="5">
    <location>
        <begin position="1"/>
        <end position="20"/>
    </location>
</feature>
<dbReference type="InterPro" id="IPR013083">
    <property type="entry name" value="Znf_RING/FYVE/PHD"/>
</dbReference>
<evidence type="ECO:0000256" key="4">
    <source>
        <dbReference type="ARBA" id="ARBA00022833"/>
    </source>
</evidence>
<keyword evidence="3" id="KW-0863">Zinc-finger</keyword>
<gene>
    <name evidence="7" type="primary">Tcf20</name>
</gene>
<feature type="compositionally biased region" description="Basic residues" evidence="5">
    <location>
        <begin position="45"/>
        <end position="58"/>
    </location>
</feature>
<evidence type="ECO:0000256" key="5">
    <source>
        <dbReference type="SAM" id="MobiDB-lite"/>
    </source>
</evidence>
<evidence type="ECO:0000256" key="1">
    <source>
        <dbReference type="ARBA" id="ARBA00022553"/>
    </source>
</evidence>
<dbReference type="Gene3D" id="3.30.40.10">
    <property type="entry name" value="Zinc/RING finger domain, C3HC4 (zinc finger)"/>
    <property type="match status" value="1"/>
</dbReference>
<dbReference type="EMBL" id="LR791007">
    <property type="protein sequence ID" value="CAB3266869.1"/>
    <property type="molecule type" value="mRNA"/>
</dbReference>
<feature type="region of interest" description="Disordered" evidence="5">
    <location>
        <begin position="32"/>
        <end position="114"/>
    </location>
</feature>
<name>A0A6F9DUQ8_9ASCI</name>
<organism evidence="7">
    <name type="scientific">Phallusia mammillata</name>
    <dbReference type="NCBI Taxonomy" id="59560"/>
    <lineage>
        <taxon>Eukaryota</taxon>
        <taxon>Metazoa</taxon>
        <taxon>Chordata</taxon>
        <taxon>Tunicata</taxon>
        <taxon>Ascidiacea</taxon>
        <taxon>Phlebobranchia</taxon>
        <taxon>Ascidiidae</taxon>
        <taxon>Phallusia</taxon>
    </lineage>
</organism>
<evidence type="ECO:0000256" key="3">
    <source>
        <dbReference type="ARBA" id="ARBA00022771"/>
    </source>
</evidence>
<accession>A0A6F9DUQ8</accession>
<dbReference type="GO" id="GO:0006357">
    <property type="term" value="P:regulation of transcription by RNA polymerase II"/>
    <property type="evidence" value="ECO:0007669"/>
    <property type="project" value="TreeGrafter"/>
</dbReference>
<dbReference type="PANTHER" id="PTHR14955">
    <property type="entry name" value="RETINOIC ACID INDUCED 1/TRANSCRIPTION FACTOR 20"/>
    <property type="match status" value="1"/>
</dbReference>
<keyword evidence="2" id="KW-0479">Metal-binding</keyword>
<dbReference type="GO" id="GO:0008270">
    <property type="term" value="F:zinc ion binding"/>
    <property type="evidence" value="ECO:0007669"/>
    <property type="project" value="UniProtKB-KW"/>
</dbReference>
<dbReference type="PANTHER" id="PTHR14955:SF4">
    <property type="entry name" value="PHD-TYPE DOMAIN-CONTAINING PROTEIN"/>
    <property type="match status" value="1"/>
</dbReference>
<keyword evidence="4" id="KW-0862">Zinc</keyword>
<feature type="compositionally biased region" description="Polar residues" evidence="5">
    <location>
        <begin position="101"/>
        <end position="114"/>
    </location>
</feature>
<feature type="compositionally biased region" description="Basic and acidic residues" evidence="5">
    <location>
        <begin position="80"/>
        <end position="93"/>
    </location>
</feature>
<feature type="compositionally biased region" description="Polar residues" evidence="5">
    <location>
        <begin position="1"/>
        <end position="13"/>
    </location>
</feature>
<sequence>MMQSSDEASNTEIANADGDTAKLAVVTPFSSFANCGNEKKSEKCTKKRSRQKNRKSASKLKSNNGSDFGKVSKQNSSQKKNLEKTKQCIETHRVKSKQMNKQKSTQNISSHSSCDGNQISMPHHISCLENKGSKQTGRAQNFLETLKQTFPSDVVLCALCGLPGNLFPQIGDLYGPYRPTYHDVMDRYDAAAKLFDGCGGNLNRKKKDYKNSGCEVCFDNNTCYITARHPSSNHPTHMSDVATVQNATQSIQNLSPRLHMLQTVDNILLESDKKRHSSTCVKKFHIPGVTRDIRFKSQADNVSNKPHVPKINTMVFVEPTVDIEHNNYSTQCSDSSSIQIRHQFDTSQIWVHSMCAVWTPGVYAIGDQLFGLFQSVRESARRTCYICNRPGASISCYGYRDRTFHHPCALLAKLKMNSDSLMIYL</sequence>